<keyword evidence="2" id="KW-1185">Reference proteome</keyword>
<dbReference type="AlphaFoldDB" id="A0A951IZF4"/>
<dbReference type="Pfam" id="PF10387">
    <property type="entry name" value="DUF2442"/>
    <property type="match status" value="1"/>
</dbReference>
<gene>
    <name evidence="1" type="ORF">EGN73_19475</name>
</gene>
<dbReference type="Proteomes" id="UP000727490">
    <property type="component" value="Unassembled WGS sequence"/>
</dbReference>
<organism evidence="1 2">
    <name type="scientific">Arthrospiribacter ruber</name>
    <dbReference type="NCBI Taxonomy" id="2487934"/>
    <lineage>
        <taxon>Bacteria</taxon>
        <taxon>Pseudomonadati</taxon>
        <taxon>Bacteroidota</taxon>
        <taxon>Cytophagia</taxon>
        <taxon>Cytophagales</taxon>
        <taxon>Cyclobacteriaceae</taxon>
        <taxon>Arthrospiribacter</taxon>
    </lineage>
</organism>
<accession>A0A951IZF4</accession>
<proteinExistence type="predicted"/>
<dbReference type="RefSeq" id="WP_219293461.1">
    <property type="nucleotide sequence ID" value="NZ_RPHB01000010.1"/>
</dbReference>
<dbReference type="InterPro" id="IPR018841">
    <property type="entry name" value="DUF2442"/>
</dbReference>
<reference evidence="1 2" key="1">
    <citation type="journal article" date="2020" name="Syst. Appl. Microbiol.">
        <title>Arthrospiribacter ruber gen. nov., sp. nov., a novel bacterium isolated from Arthrospira cultures.</title>
        <authorList>
            <person name="Waleron M."/>
            <person name="Misztak A."/>
            <person name="Waleron M.M."/>
            <person name="Furmaniak M."/>
            <person name="Mrozik A."/>
            <person name="Waleron K."/>
        </authorList>
    </citation>
    <scope>NUCLEOTIDE SEQUENCE [LARGE SCALE GENOMIC DNA]</scope>
    <source>
        <strain evidence="1 2">DPMB0001</strain>
    </source>
</reference>
<sequence length="91" mass="10540">MHAIIDIIHIEPFKLTLKFESGEIRNVDLQKKLIEWGENPKSKFADLKEPKNFLKVKIDPEFQSLVWDNGIDLCPDFLFELGIEAKDKSIA</sequence>
<dbReference type="EMBL" id="RPHB01000010">
    <property type="protein sequence ID" value="MBW3469980.1"/>
    <property type="molecule type" value="Genomic_DNA"/>
</dbReference>
<comment type="caution">
    <text evidence="1">The sequence shown here is derived from an EMBL/GenBank/DDBJ whole genome shotgun (WGS) entry which is preliminary data.</text>
</comment>
<protein>
    <submittedName>
        <fullName evidence="1">DUF2442 domain-containing protein</fullName>
    </submittedName>
</protein>
<evidence type="ECO:0000313" key="2">
    <source>
        <dbReference type="Proteomes" id="UP000727490"/>
    </source>
</evidence>
<name>A0A951IZF4_9BACT</name>
<evidence type="ECO:0000313" key="1">
    <source>
        <dbReference type="EMBL" id="MBW3469980.1"/>
    </source>
</evidence>